<keyword evidence="5 8" id="KW-0697">Rotamase</keyword>
<comment type="similarity">
    <text evidence="2">Belongs to the PpiC/parvulin rotamase family.</text>
</comment>
<evidence type="ECO:0000256" key="3">
    <source>
        <dbReference type="ARBA" id="ARBA00013194"/>
    </source>
</evidence>
<dbReference type="InterPro" id="IPR023058">
    <property type="entry name" value="PPIase_PpiC_CS"/>
</dbReference>
<evidence type="ECO:0000256" key="1">
    <source>
        <dbReference type="ARBA" id="ARBA00000971"/>
    </source>
</evidence>
<dbReference type="PANTHER" id="PTHR47245:SF2">
    <property type="entry name" value="PEPTIDYL-PROLYL CIS-TRANS ISOMERASE HP_0175-RELATED"/>
    <property type="match status" value="1"/>
</dbReference>
<dbReference type="Proteomes" id="UP001300261">
    <property type="component" value="Unassembled WGS sequence"/>
</dbReference>
<dbReference type="InterPro" id="IPR050245">
    <property type="entry name" value="PrsA_foldase"/>
</dbReference>
<dbReference type="PROSITE" id="PS01096">
    <property type="entry name" value="PPIC_PPIASE_1"/>
    <property type="match status" value="1"/>
</dbReference>
<dbReference type="EC" id="5.2.1.8" evidence="3"/>
<keyword evidence="8 12" id="KW-0413">Isomerase</keyword>
<dbReference type="EMBL" id="JAPEVI010000003">
    <property type="protein sequence ID" value="MCX2725203.1"/>
    <property type="molecule type" value="Genomic_DNA"/>
</dbReference>
<dbReference type="InterPro" id="IPR046357">
    <property type="entry name" value="PPIase_dom_sf"/>
</dbReference>
<gene>
    <name evidence="12" type="ORF">ON753_23015</name>
</gene>
<evidence type="ECO:0000256" key="7">
    <source>
        <dbReference type="ARBA" id="ARBA00031484"/>
    </source>
</evidence>
<dbReference type="PANTHER" id="PTHR47245">
    <property type="entry name" value="PEPTIDYLPROLYL ISOMERASE"/>
    <property type="match status" value="1"/>
</dbReference>
<dbReference type="SUPFAM" id="SSF109998">
    <property type="entry name" value="Triger factor/SurA peptide-binding domain-like"/>
    <property type="match status" value="1"/>
</dbReference>
<sequence>MLRISMRRPAQALAISFLALSLGSTSLSAAEPDDVVAKVGEAEITEADIAFAARDLGQELQRFPPAQWRQLLLEAMVDMELLAQAAREDGIDQDPAFKNQLEFLELQALRNAYLAQKIGGAISEEDLKAAYEEQFADFEGEEEIRARHILVKEKAEAEELVKELEGGADFAELAREKSTGPSGPNGGDLGYFKQGQMVKPFEEAVLALEPGSYTTEPVETQFGWHVIKLEDKRRAEKPAFEEVEGNLRQQLFREHYEARMAELKEGTEIEILDESLAKPGEDAQPAEEPAQPAEEGEKTE</sequence>
<dbReference type="PROSITE" id="PS50198">
    <property type="entry name" value="PPIC_PPIASE_2"/>
    <property type="match status" value="1"/>
</dbReference>
<reference evidence="12 13" key="1">
    <citation type="journal article" date="2016" name="Int. J. Syst. Evol. Microbiol.">
        <title>Labrenzia salina sp. nov., isolated from the rhizosphere of the halophyte Arthrocnemum macrostachyum.</title>
        <authorList>
            <person name="Camacho M."/>
            <person name="Redondo-Gomez S."/>
            <person name="Rodriguez-Llorente I."/>
            <person name="Rohde M."/>
            <person name="Sproer C."/>
            <person name="Schumann P."/>
            <person name="Klenk H.P."/>
            <person name="Montero-Calasanz M.D.C."/>
        </authorList>
    </citation>
    <scope>NUCLEOTIDE SEQUENCE [LARGE SCALE GENOMIC DNA]</scope>
    <source>
        <strain evidence="12 13">DSM 29163</strain>
    </source>
</reference>
<proteinExistence type="inferred from homology"/>
<evidence type="ECO:0000256" key="10">
    <source>
        <dbReference type="SAM" id="SignalP"/>
    </source>
</evidence>
<organism evidence="12 13">
    <name type="scientific">Roseibium salinum</name>
    <dbReference type="NCBI Taxonomy" id="1604349"/>
    <lineage>
        <taxon>Bacteria</taxon>
        <taxon>Pseudomonadati</taxon>
        <taxon>Pseudomonadota</taxon>
        <taxon>Alphaproteobacteria</taxon>
        <taxon>Hyphomicrobiales</taxon>
        <taxon>Stappiaceae</taxon>
        <taxon>Roseibium</taxon>
    </lineage>
</organism>
<evidence type="ECO:0000256" key="9">
    <source>
        <dbReference type="SAM" id="MobiDB-lite"/>
    </source>
</evidence>
<comment type="caution">
    <text evidence="12">The sequence shown here is derived from an EMBL/GenBank/DDBJ whole genome shotgun (WGS) entry which is preliminary data.</text>
</comment>
<feature type="domain" description="PpiC" evidence="11">
    <location>
        <begin position="141"/>
        <end position="231"/>
    </location>
</feature>
<comment type="catalytic activity">
    <reaction evidence="1">
        <text>[protein]-peptidylproline (omega=180) = [protein]-peptidylproline (omega=0)</text>
        <dbReference type="Rhea" id="RHEA:16237"/>
        <dbReference type="Rhea" id="RHEA-COMP:10747"/>
        <dbReference type="Rhea" id="RHEA-COMP:10748"/>
        <dbReference type="ChEBI" id="CHEBI:83833"/>
        <dbReference type="ChEBI" id="CHEBI:83834"/>
        <dbReference type="EC" id="5.2.1.8"/>
    </reaction>
</comment>
<keyword evidence="13" id="KW-1185">Reference proteome</keyword>
<accession>A0ABT3R7U3</accession>
<feature type="region of interest" description="Disordered" evidence="9">
    <location>
        <begin position="272"/>
        <end position="300"/>
    </location>
</feature>
<evidence type="ECO:0000259" key="11">
    <source>
        <dbReference type="PROSITE" id="PS50198"/>
    </source>
</evidence>
<dbReference type="InterPro" id="IPR000297">
    <property type="entry name" value="PPIase_PpiC"/>
</dbReference>
<evidence type="ECO:0000256" key="4">
    <source>
        <dbReference type="ARBA" id="ARBA00018370"/>
    </source>
</evidence>
<evidence type="ECO:0000256" key="5">
    <source>
        <dbReference type="ARBA" id="ARBA00023110"/>
    </source>
</evidence>
<dbReference type="InterPro" id="IPR027304">
    <property type="entry name" value="Trigger_fact/SurA_dom_sf"/>
</dbReference>
<evidence type="ECO:0000256" key="8">
    <source>
        <dbReference type="PROSITE-ProRule" id="PRU00278"/>
    </source>
</evidence>
<feature type="compositionally biased region" description="Low complexity" evidence="9">
    <location>
        <begin position="282"/>
        <end position="293"/>
    </location>
</feature>
<keyword evidence="10" id="KW-0732">Signal</keyword>
<evidence type="ECO:0000313" key="13">
    <source>
        <dbReference type="Proteomes" id="UP001300261"/>
    </source>
</evidence>
<protein>
    <recommendedName>
        <fullName evidence="4">Parvulin-like PPIase</fullName>
        <ecNumber evidence="3">5.2.1.8</ecNumber>
    </recommendedName>
    <alternativeName>
        <fullName evidence="6">Peptidyl-prolyl cis-trans isomerase plp</fullName>
    </alternativeName>
    <alternativeName>
        <fullName evidence="7">Rotamase plp</fullName>
    </alternativeName>
</protein>
<evidence type="ECO:0000313" key="12">
    <source>
        <dbReference type="EMBL" id="MCX2725203.1"/>
    </source>
</evidence>
<dbReference type="Pfam" id="PF13616">
    <property type="entry name" value="Rotamase_3"/>
    <property type="match status" value="1"/>
</dbReference>
<evidence type="ECO:0000256" key="6">
    <source>
        <dbReference type="ARBA" id="ARBA00030642"/>
    </source>
</evidence>
<dbReference type="RefSeq" id="WP_265965918.1">
    <property type="nucleotide sequence ID" value="NZ_JAPEVI010000003.1"/>
</dbReference>
<dbReference type="GO" id="GO:0003755">
    <property type="term" value="F:peptidyl-prolyl cis-trans isomerase activity"/>
    <property type="evidence" value="ECO:0007669"/>
    <property type="project" value="UniProtKB-EC"/>
</dbReference>
<feature type="chain" id="PRO_5046271208" description="Parvulin-like PPIase" evidence="10">
    <location>
        <begin position="30"/>
        <end position="300"/>
    </location>
</feature>
<name>A0ABT3R7U3_9HYPH</name>
<dbReference type="SUPFAM" id="SSF54534">
    <property type="entry name" value="FKBP-like"/>
    <property type="match status" value="1"/>
</dbReference>
<evidence type="ECO:0000256" key="2">
    <source>
        <dbReference type="ARBA" id="ARBA00007656"/>
    </source>
</evidence>
<dbReference type="Gene3D" id="1.10.8.1040">
    <property type="match status" value="1"/>
</dbReference>
<feature type="signal peptide" evidence="10">
    <location>
        <begin position="1"/>
        <end position="29"/>
    </location>
</feature>
<dbReference type="Gene3D" id="3.10.50.40">
    <property type="match status" value="1"/>
</dbReference>